<dbReference type="EMBL" id="PDSK01000028">
    <property type="protein sequence ID" value="PIE35965.1"/>
    <property type="molecule type" value="Genomic_DNA"/>
</dbReference>
<sequence>MNRSSGLLPCLFDSERGRKELFSSYFEHFHTIRSRDFRTEAIESSWVIDCFLTSRASTVLLNLLHFSITQLLRVDRFKKITNRP</sequence>
<accession>A0A2G6KK00</accession>
<proteinExistence type="predicted"/>
<comment type="caution">
    <text evidence="1">The sequence shown here is derived from an EMBL/GenBank/DDBJ whole genome shotgun (WGS) entry which is preliminary data.</text>
</comment>
<name>A0A2G6KK00_9BACT</name>
<dbReference type="Proteomes" id="UP000230821">
    <property type="component" value="Unassembled WGS sequence"/>
</dbReference>
<reference evidence="1 2" key="1">
    <citation type="submission" date="2017-10" db="EMBL/GenBank/DDBJ databases">
        <title>Novel microbial diversity and functional potential in the marine mammal oral microbiome.</title>
        <authorList>
            <person name="Dudek N.K."/>
            <person name="Sun C.L."/>
            <person name="Burstein D."/>
            <person name="Kantor R.S."/>
            <person name="Aliaga Goltsman D.S."/>
            <person name="Bik E.M."/>
            <person name="Thomas B.C."/>
            <person name="Banfield J.F."/>
            <person name="Relman D.A."/>
        </authorList>
    </citation>
    <scope>NUCLEOTIDE SEQUENCE [LARGE SCALE GENOMIC DNA]</scope>
    <source>
        <strain evidence="1">DOLJORAL78_47_16</strain>
    </source>
</reference>
<gene>
    <name evidence="1" type="ORF">CSA56_01905</name>
</gene>
<protein>
    <submittedName>
        <fullName evidence="1">Uncharacterized protein</fullName>
    </submittedName>
</protein>
<dbReference type="AlphaFoldDB" id="A0A2G6KK00"/>
<evidence type="ECO:0000313" key="2">
    <source>
        <dbReference type="Proteomes" id="UP000230821"/>
    </source>
</evidence>
<evidence type="ECO:0000313" key="1">
    <source>
        <dbReference type="EMBL" id="PIE35965.1"/>
    </source>
</evidence>
<organism evidence="1 2">
    <name type="scientific">candidate division KSB3 bacterium</name>
    <dbReference type="NCBI Taxonomy" id="2044937"/>
    <lineage>
        <taxon>Bacteria</taxon>
        <taxon>candidate division KSB3</taxon>
    </lineage>
</organism>